<dbReference type="PANTHER" id="PTHR31389">
    <property type="entry name" value="LD39211P"/>
    <property type="match status" value="1"/>
</dbReference>
<name>A0A7S4G5W6_9EUGL</name>
<dbReference type="PANTHER" id="PTHR31389:SF4">
    <property type="entry name" value="LD39211P"/>
    <property type="match status" value="1"/>
</dbReference>
<protein>
    <submittedName>
        <fullName evidence="1">Uncharacterized protein</fullName>
    </submittedName>
</protein>
<organism evidence="1">
    <name type="scientific">Eutreptiella gymnastica</name>
    <dbReference type="NCBI Taxonomy" id="73025"/>
    <lineage>
        <taxon>Eukaryota</taxon>
        <taxon>Discoba</taxon>
        <taxon>Euglenozoa</taxon>
        <taxon>Euglenida</taxon>
        <taxon>Spirocuta</taxon>
        <taxon>Euglenophyceae</taxon>
        <taxon>Eutreptiales</taxon>
        <taxon>Eutreptiaceae</taxon>
        <taxon>Eutreptiella</taxon>
    </lineage>
</organism>
<reference evidence="1" key="1">
    <citation type="submission" date="2021-01" db="EMBL/GenBank/DDBJ databases">
        <authorList>
            <person name="Corre E."/>
            <person name="Pelletier E."/>
            <person name="Niang G."/>
            <person name="Scheremetjew M."/>
            <person name="Finn R."/>
            <person name="Kale V."/>
            <person name="Holt S."/>
            <person name="Cochrane G."/>
            <person name="Meng A."/>
            <person name="Brown T."/>
            <person name="Cohen L."/>
        </authorList>
    </citation>
    <scope>NUCLEOTIDE SEQUENCE</scope>
    <source>
        <strain evidence="1">CCMP1594</strain>
    </source>
</reference>
<evidence type="ECO:0000313" key="1">
    <source>
        <dbReference type="EMBL" id="CAE0826311.1"/>
    </source>
</evidence>
<proteinExistence type="predicted"/>
<sequence>MPAGVIVGGISRTFLSVVTGMVASAQRFAPPHWGIHIYDLIGDLRPGDRARMSKWCRVQVHRMQRRHDPRFLTNSDWKAEIIGEHLAALPEGGIVVYADASQRFLKPFSVAQMRQAQAIGVMGRTTVGPIAKYTHPDTIRALSALAPQVVTHMDIQDYTHAPMICGCISFWAAGALTRELILPPFSACSQNQSCIKPKGATGFKQTGGGHKKCQPGYSGKCHRGDQSVLSTILYELYNLRASSMGVPYVDPKASAQYATRHWDVRGPEPVRCHQ</sequence>
<dbReference type="EMBL" id="HBJA01108812">
    <property type="protein sequence ID" value="CAE0826311.1"/>
    <property type="molecule type" value="Transcribed_RNA"/>
</dbReference>
<accession>A0A7S4G5W6</accession>
<gene>
    <name evidence="1" type="ORF">EGYM00163_LOCUS37567</name>
</gene>
<dbReference type="AlphaFoldDB" id="A0A7S4G5W6"/>